<dbReference type="Pfam" id="PF02734">
    <property type="entry name" value="Dak2"/>
    <property type="match status" value="1"/>
</dbReference>
<dbReference type="RefSeq" id="WP_191843523.1">
    <property type="nucleotide sequence ID" value="NZ_BAAALB010000018.1"/>
</dbReference>
<dbReference type="SUPFAM" id="SSF101473">
    <property type="entry name" value="DhaL-like"/>
    <property type="match status" value="1"/>
</dbReference>
<dbReference type="InterPro" id="IPR036117">
    <property type="entry name" value="DhaL_dom_sf"/>
</dbReference>
<gene>
    <name evidence="3" type="ORF">Cch02nite_59880</name>
</gene>
<comment type="caution">
    <text evidence="3">The sequence shown here is derived from an EMBL/GenBank/DDBJ whole genome shotgun (WGS) entry which is preliminary data.</text>
</comment>
<dbReference type="InterPro" id="IPR004007">
    <property type="entry name" value="DhaL_dom"/>
</dbReference>
<dbReference type="SMART" id="SM01120">
    <property type="entry name" value="Dak2"/>
    <property type="match status" value="1"/>
</dbReference>
<protein>
    <submittedName>
        <fullName evidence="3">Dihydroxyacetone kinase</fullName>
    </submittedName>
</protein>
<dbReference type="GO" id="GO:0004371">
    <property type="term" value="F:glycerone kinase activity"/>
    <property type="evidence" value="ECO:0007669"/>
    <property type="project" value="InterPro"/>
</dbReference>
<evidence type="ECO:0000313" key="4">
    <source>
        <dbReference type="Proteomes" id="UP000619293"/>
    </source>
</evidence>
<feature type="compositionally biased region" description="Basic and acidic residues" evidence="1">
    <location>
        <begin position="207"/>
        <end position="221"/>
    </location>
</feature>
<dbReference type="AlphaFoldDB" id="A0A8J3KCF7"/>
<dbReference type="PANTHER" id="PTHR33434:SF4">
    <property type="entry name" value="PHOSPHATASE PROTEIN"/>
    <property type="match status" value="1"/>
</dbReference>
<dbReference type="SMART" id="SM01121">
    <property type="entry name" value="Dak1_2"/>
    <property type="match status" value="1"/>
</dbReference>
<proteinExistence type="predicted"/>
<dbReference type="Gene3D" id="1.25.40.340">
    <property type="match status" value="1"/>
</dbReference>
<keyword evidence="4" id="KW-1185">Reference proteome</keyword>
<dbReference type="GO" id="GO:0006071">
    <property type="term" value="P:glycerol metabolic process"/>
    <property type="evidence" value="ECO:0007669"/>
    <property type="project" value="InterPro"/>
</dbReference>
<accession>A0A8J3KCF7</accession>
<reference evidence="3 4" key="1">
    <citation type="submission" date="2021-01" db="EMBL/GenBank/DDBJ databases">
        <title>Whole genome shotgun sequence of Catellatospora chokoriensis NBRC 107358.</title>
        <authorList>
            <person name="Komaki H."/>
            <person name="Tamura T."/>
        </authorList>
    </citation>
    <scope>NUCLEOTIDE SEQUENCE [LARGE SCALE GENOMIC DNA]</scope>
    <source>
        <strain evidence="3 4">NBRC 107358</strain>
    </source>
</reference>
<name>A0A8J3KCF7_9ACTN</name>
<feature type="domain" description="DhaL" evidence="2">
    <location>
        <begin position="8"/>
        <end position="192"/>
    </location>
</feature>
<evidence type="ECO:0000259" key="2">
    <source>
        <dbReference type="PROSITE" id="PS51480"/>
    </source>
</evidence>
<dbReference type="InterPro" id="IPR033470">
    <property type="entry name" value="FakA-like_C"/>
</dbReference>
<evidence type="ECO:0000313" key="3">
    <source>
        <dbReference type="EMBL" id="GIF92544.1"/>
    </source>
</evidence>
<dbReference type="InterPro" id="IPR019986">
    <property type="entry name" value="YloV-like"/>
</dbReference>
<evidence type="ECO:0000256" key="1">
    <source>
        <dbReference type="SAM" id="MobiDB-lite"/>
    </source>
</evidence>
<keyword evidence="3" id="KW-0808">Transferase</keyword>
<organism evidence="3 4">
    <name type="scientific">Catellatospora chokoriensis</name>
    <dbReference type="NCBI Taxonomy" id="310353"/>
    <lineage>
        <taxon>Bacteria</taxon>
        <taxon>Bacillati</taxon>
        <taxon>Actinomycetota</taxon>
        <taxon>Actinomycetes</taxon>
        <taxon>Micromonosporales</taxon>
        <taxon>Micromonosporaceae</taxon>
        <taxon>Catellatospora</taxon>
    </lineage>
</organism>
<dbReference type="Pfam" id="PF21645">
    <property type="entry name" value="FakA-like_M"/>
    <property type="match status" value="1"/>
</dbReference>
<dbReference type="Pfam" id="PF13684">
    <property type="entry name" value="FakA-like_C"/>
    <property type="match status" value="1"/>
</dbReference>
<dbReference type="Proteomes" id="UP000619293">
    <property type="component" value="Unassembled WGS sequence"/>
</dbReference>
<sequence length="534" mass="54248">MLEVLDIAAVRRWSSLAVAGLSRHEQALNQLNVYPVPDGDTGTNLLLTLSAAEQALAGSLTDAPSAGVVLRTMARGALLGARGNSGVISAQWLAGLADSVDGDGLAAALDAAAKSAYAAVAHPVEGTILSVARAAAEAADQGSDEPAAARAAVLGAREALARTPEQLPVLAAAGVVDAGGQGLVLLLEALLEALTGEHDESEVDGAAARDPEHGHDHDHAGHGHGAGRAALTYRGPAYEVQFLIDTGAAEIAELRRALDRLGDSLVIVGGAPTWRVHVHVDDAGAALEAGLAAGRPYQIQITHLTSATAEGAPRRPDPTARAVVVTAAGDGIEELLIAEGAVAIGGNPSTAEVLDAILATGAGRVAVLPTDSNLRAVCQAAAEEAFGEGVKVRVVPTRSPVQALAALAVRDHARRFEDDVIAMAEAAGACRSAEVTTASREALTVAGRCRPGDVIALIEGEVNLIGDDLVTVCCGLLDRMLASGGELVTLLTGAQAPEGLVEALTAHVATRWPFVEVHAYPGGQPHYPLLVGVE</sequence>
<dbReference type="PANTHER" id="PTHR33434">
    <property type="entry name" value="DEGV DOMAIN-CONTAINING PROTEIN DR_1986-RELATED"/>
    <property type="match status" value="1"/>
</dbReference>
<dbReference type="InterPro" id="IPR048394">
    <property type="entry name" value="FakA-like_M"/>
</dbReference>
<dbReference type="InterPro" id="IPR050270">
    <property type="entry name" value="DegV_domain_contain"/>
</dbReference>
<dbReference type="NCBIfam" id="TIGR03599">
    <property type="entry name" value="YloV"/>
    <property type="match status" value="1"/>
</dbReference>
<keyword evidence="3" id="KW-0418">Kinase</keyword>
<dbReference type="EMBL" id="BONG01000047">
    <property type="protein sequence ID" value="GIF92544.1"/>
    <property type="molecule type" value="Genomic_DNA"/>
</dbReference>
<feature type="region of interest" description="Disordered" evidence="1">
    <location>
        <begin position="198"/>
        <end position="228"/>
    </location>
</feature>
<dbReference type="PROSITE" id="PS51480">
    <property type="entry name" value="DHAL"/>
    <property type="match status" value="1"/>
</dbReference>